<feature type="region of interest" description="Disordered" evidence="1">
    <location>
        <begin position="1"/>
        <end position="63"/>
    </location>
</feature>
<reference evidence="2 3" key="1">
    <citation type="submission" date="2018-03" db="EMBL/GenBank/DDBJ databases">
        <title>Draft Genome Sequences of the Obligatory Marine Myxobacteria Enhygromyxa salina SWB005.</title>
        <authorList>
            <person name="Poehlein A."/>
            <person name="Moghaddam J.A."/>
            <person name="Harms H."/>
            <person name="Alanjari M."/>
            <person name="Koenig G.M."/>
            <person name="Daniel R."/>
            <person name="Schaeberle T.F."/>
        </authorList>
    </citation>
    <scope>NUCLEOTIDE SEQUENCE [LARGE SCALE GENOMIC DNA]</scope>
    <source>
        <strain evidence="2 3">SWB005</strain>
    </source>
</reference>
<evidence type="ECO:0000313" key="2">
    <source>
        <dbReference type="EMBL" id="PRQ05877.1"/>
    </source>
</evidence>
<dbReference type="InterPro" id="IPR023614">
    <property type="entry name" value="Porin_dom_sf"/>
</dbReference>
<protein>
    <submittedName>
        <fullName evidence="2">Phosphate-selective porin O and P</fullName>
    </submittedName>
</protein>
<organism evidence="2 3">
    <name type="scientific">Enhygromyxa salina</name>
    <dbReference type="NCBI Taxonomy" id="215803"/>
    <lineage>
        <taxon>Bacteria</taxon>
        <taxon>Pseudomonadati</taxon>
        <taxon>Myxococcota</taxon>
        <taxon>Polyangia</taxon>
        <taxon>Nannocystales</taxon>
        <taxon>Nannocystaceae</taxon>
        <taxon>Enhygromyxa</taxon>
    </lineage>
</organism>
<name>A0A2S9YL93_9BACT</name>
<dbReference type="Pfam" id="PF07396">
    <property type="entry name" value="Porin_O_P"/>
    <property type="match status" value="1"/>
</dbReference>
<dbReference type="Gene3D" id="2.40.160.10">
    <property type="entry name" value="Porin"/>
    <property type="match status" value="1"/>
</dbReference>
<dbReference type="RefSeq" id="WP_181197086.1">
    <property type="nucleotide sequence ID" value="NZ_PVNK01000004.1"/>
</dbReference>
<gene>
    <name evidence="2" type="ORF">ENSA5_00460</name>
</gene>
<dbReference type="InterPro" id="IPR010870">
    <property type="entry name" value="Porin_O/P"/>
</dbReference>
<sequence length="393" mass="43574">MIAPPEPAIAPDASAPTTSEQASEKDAQEASEKDAQETSEKDAQEASEKAAQEAKDEAKKKKRAGVDLRVKARVIAGLRGRVRTPSADQSQEASSKTELQLRQARLGVRLRYKKIAEVEISAEFSDFLGNLEPGEVLRDAYANVRVHKAFQITVGQFKRPYSGLELRGSSKLPMISRGLFNSIATEDLTWGDRAMAGMIWGSYKPKRPGLHKLEWYLSASNNAIADAPEGVDVHARLVYEPLNSLSFAASGAYKHVTDALDQERDVYGANLDMTVDSRGFYASVEADLAQDWTFGTDPAISPWVLGALAYSSYDLELGKNFVLQPAFAFEYLDANLTYEESEAFRALANLNLKWSQYVMVRAQIEYIYPLPPVTAFNPFVETQIYGLWLQVQI</sequence>
<evidence type="ECO:0000256" key="1">
    <source>
        <dbReference type="SAM" id="MobiDB-lite"/>
    </source>
</evidence>
<feature type="compositionally biased region" description="Basic and acidic residues" evidence="1">
    <location>
        <begin position="22"/>
        <end position="63"/>
    </location>
</feature>
<dbReference type="Proteomes" id="UP000237968">
    <property type="component" value="Unassembled WGS sequence"/>
</dbReference>
<dbReference type="EMBL" id="PVNK01000004">
    <property type="protein sequence ID" value="PRQ05877.1"/>
    <property type="molecule type" value="Genomic_DNA"/>
</dbReference>
<evidence type="ECO:0000313" key="3">
    <source>
        <dbReference type="Proteomes" id="UP000237968"/>
    </source>
</evidence>
<accession>A0A2S9YL93</accession>
<keyword evidence="3" id="KW-1185">Reference proteome</keyword>
<comment type="caution">
    <text evidence="2">The sequence shown here is derived from an EMBL/GenBank/DDBJ whole genome shotgun (WGS) entry which is preliminary data.</text>
</comment>
<proteinExistence type="predicted"/>
<dbReference type="AlphaFoldDB" id="A0A2S9YL93"/>